<dbReference type="RefSeq" id="WP_086333570.1">
    <property type="nucleotide sequence ID" value="NZ_CP018791.1"/>
</dbReference>
<keyword evidence="1" id="KW-0732">Signal</keyword>
<dbReference type="OrthoDB" id="5362356at2"/>
<dbReference type="AlphaFoldDB" id="A0A1X9T0V3"/>
<sequence>MKKRLISIITAISLSTTQLSAGIPTIDAAAIAQAVLSYVQEGKDYLQQVQHFEQMVKDTANFEKHMDELGIGMDINDILKDTLGMIRDLENIYREIENIPKDFLRTVNRIENACSFLERESQFFGIDINKGRNSGKFDTLRSCIAVIEDETAIMKTIEELIEKQNRAKDSDEYYKLAIEIDNIKSAKRYLEDKHNTTRINRLIELDNLYQTNTSGISVKKQMRDELFMLNQALQNPNNQKQAQALTNSILIKILETNQRLYELTMASSTAIVSINQDGGSEQKKVSEEDYQKVYKKYDFDANLAYGSNVTPAIKDEHGLPIFKIQ</sequence>
<evidence type="ECO:0000313" key="3">
    <source>
        <dbReference type="Proteomes" id="UP000194265"/>
    </source>
</evidence>
<protein>
    <recommendedName>
        <fullName evidence="4">Type IV secretion system protein VirB5</fullName>
    </recommendedName>
</protein>
<reference evidence="2 3" key="1">
    <citation type="journal article" date="2017" name="Genome Biol. Evol.">
        <title>Comparative Genomic Analysis Identifies a Campylobacter Clade Deficient in Selenium Metabolism.</title>
        <authorList>
            <person name="Miller W.G."/>
            <person name="Yee E."/>
            <person name="Lopes B.S."/>
            <person name="Chapman M.H."/>
            <person name="Huynh S."/>
            <person name="Bono J.L."/>
            <person name="Parker C.T."/>
            <person name="Strachan N.J.C."/>
            <person name="Forbes K.J."/>
        </authorList>
    </citation>
    <scope>NUCLEOTIDE SEQUENCE [LARGE SCALE GENOMIC DNA]</scope>
    <source>
        <strain evidence="2 3">RM8964</strain>
    </source>
</reference>
<name>A0A1X9T0V3_9BACT</name>
<evidence type="ECO:0000313" key="2">
    <source>
        <dbReference type="EMBL" id="ARR02066.1"/>
    </source>
</evidence>
<evidence type="ECO:0008006" key="4">
    <source>
        <dbReference type="Google" id="ProtNLM"/>
    </source>
</evidence>
<dbReference type="EMBL" id="CP018791">
    <property type="protein sequence ID" value="ARR02066.1"/>
    <property type="molecule type" value="Genomic_DNA"/>
</dbReference>
<gene>
    <name evidence="2" type="ORF">CVIC8964_0651</name>
</gene>
<dbReference type="SUPFAM" id="SSF101082">
    <property type="entry name" value="Typo IV secretion system protein TraC"/>
    <property type="match status" value="1"/>
</dbReference>
<proteinExistence type="predicted"/>
<evidence type="ECO:0000256" key="1">
    <source>
        <dbReference type="SAM" id="SignalP"/>
    </source>
</evidence>
<dbReference type="Proteomes" id="UP000194265">
    <property type="component" value="Chromosome"/>
</dbReference>
<feature type="chain" id="PRO_5012101109" description="Type IV secretion system protein VirB5" evidence="1">
    <location>
        <begin position="22"/>
        <end position="325"/>
    </location>
</feature>
<feature type="signal peptide" evidence="1">
    <location>
        <begin position="1"/>
        <end position="21"/>
    </location>
</feature>
<accession>A0A1X9T0V3</accession>
<dbReference type="STRING" id="1660074.CVIC8964_0651"/>
<organism evidence="2 3">
    <name type="scientific">Campylobacter vicugnae</name>
    <dbReference type="NCBI Taxonomy" id="1660076"/>
    <lineage>
        <taxon>Bacteria</taxon>
        <taxon>Pseudomonadati</taxon>
        <taxon>Campylobacterota</taxon>
        <taxon>Epsilonproteobacteria</taxon>
        <taxon>Campylobacterales</taxon>
        <taxon>Campylobacteraceae</taxon>
        <taxon>Campylobacter</taxon>
    </lineage>
</organism>